<comment type="caution">
    <text evidence="2">The sequence shown here is derived from an EMBL/GenBank/DDBJ whole genome shotgun (WGS) entry which is preliminary data.</text>
</comment>
<dbReference type="RefSeq" id="WP_135525582.1">
    <property type="nucleotide sequence ID" value="NZ_SRLH01000002.1"/>
</dbReference>
<dbReference type="Proteomes" id="UP000297407">
    <property type="component" value="Unassembled WGS sequence"/>
</dbReference>
<dbReference type="OrthoDB" id="5360192at2"/>
<dbReference type="InterPro" id="IPR021257">
    <property type="entry name" value="DUF2809"/>
</dbReference>
<evidence type="ECO:0000256" key="1">
    <source>
        <dbReference type="SAM" id="Phobius"/>
    </source>
</evidence>
<sequence>MKQKRLAYFLIVLLLIAAGLLSRKTAFIPLFFGDMLYAMMIFFVFRMCFLQFSGFKIAFISLLFCYLIEISQLYQDIWIDTIRKTFLGHCILGQGFLWSDLIVYAFGILCAFWVDKKR</sequence>
<keyword evidence="3" id="KW-1185">Reference proteome</keyword>
<evidence type="ECO:0000313" key="3">
    <source>
        <dbReference type="Proteomes" id="UP000297407"/>
    </source>
</evidence>
<keyword evidence="1" id="KW-1133">Transmembrane helix</keyword>
<proteinExistence type="predicted"/>
<gene>
    <name evidence="2" type="ORF">E4635_05330</name>
</gene>
<feature type="transmembrane region" description="Helical" evidence="1">
    <location>
        <begin position="32"/>
        <end position="50"/>
    </location>
</feature>
<keyword evidence="1" id="KW-0472">Membrane</keyword>
<name>A0A4Z0LBP0_9FLAO</name>
<feature type="transmembrane region" description="Helical" evidence="1">
    <location>
        <begin position="95"/>
        <end position="114"/>
    </location>
</feature>
<feature type="transmembrane region" description="Helical" evidence="1">
    <location>
        <begin position="57"/>
        <end position="75"/>
    </location>
</feature>
<protein>
    <submittedName>
        <fullName evidence="2">DUF2809 domain-containing protein</fullName>
    </submittedName>
</protein>
<accession>A0A4Z0LBP0</accession>
<dbReference type="AlphaFoldDB" id="A0A4Z0LBP0"/>
<reference evidence="2 3" key="1">
    <citation type="submission" date="2019-04" db="EMBL/GenBank/DDBJ databases">
        <title>Flavobacterium sp. strain DS2-A Genome sequencing and assembly.</title>
        <authorList>
            <person name="Kim I."/>
        </authorList>
    </citation>
    <scope>NUCLEOTIDE SEQUENCE [LARGE SCALE GENOMIC DNA]</scope>
    <source>
        <strain evidence="2 3">DS2-A</strain>
    </source>
</reference>
<keyword evidence="1" id="KW-0812">Transmembrane</keyword>
<dbReference type="Pfam" id="PF10990">
    <property type="entry name" value="DUF2809"/>
    <property type="match status" value="1"/>
</dbReference>
<evidence type="ECO:0000313" key="2">
    <source>
        <dbReference type="EMBL" id="TGD59272.1"/>
    </source>
</evidence>
<dbReference type="EMBL" id="SRLH01000002">
    <property type="protein sequence ID" value="TGD59272.1"/>
    <property type="molecule type" value="Genomic_DNA"/>
</dbReference>
<organism evidence="2 3">
    <name type="scientific">Flavobacterium humi</name>
    <dbReference type="NCBI Taxonomy" id="2562683"/>
    <lineage>
        <taxon>Bacteria</taxon>
        <taxon>Pseudomonadati</taxon>
        <taxon>Bacteroidota</taxon>
        <taxon>Flavobacteriia</taxon>
        <taxon>Flavobacteriales</taxon>
        <taxon>Flavobacteriaceae</taxon>
        <taxon>Flavobacterium</taxon>
    </lineage>
</organism>